<evidence type="ECO:0000313" key="2">
    <source>
        <dbReference type="Proteomes" id="UP001063166"/>
    </source>
</evidence>
<keyword evidence="2" id="KW-1185">Reference proteome</keyword>
<protein>
    <submittedName>
        <fullName evidence="1">Uncharacterized protein</fullName>
    </submittedName>
</protein>
<dbReference type="Proteomes" id="UP001063166">
    <property type="component" value="Unassembled WGS sequence"/>
</dbReference>
<name>A0A9P3UP23_LYOSH</name>
<dbReference type="AlphaFoldDB" id="A0A9P3UP23"/>
<evidence type="ECO:0000313" key="1">
    <source>
        <dbReference type="EMBL" id="GLB42249.1"/>
    </source>
</evidence>
<sequence>MGAKSSHDWKVKLIGLTAESLAWSSIQSHEIKGVVLGCNTAVQPSLHHHESRHSANPHGTQSGLHIYPQANHSHWMIEFPSPKTELTQSRKPPLYSNGVVTVGHLVLISKEKPCLADQSRCNVRSPGDPEGVAR</sequence>
<proteinExistence type="predicted"/>
<organism evidence="1 2">
    <name type="scientific">Lyophyllum shimeji</name>
    <name type="common">Hon-shimeji</name>
    <name type="synonym">Tricholoma shimeji</name>
    <dbReference type="NCBI Taxonomy" id="47721"/>
    <lineage>
        <taxon>Eukaryota</taxon>
        <taxon>Fungi</taxon>
        <taxon>Dikarya</taxon>
        <taxon>Basidiomycota</taxon>
        <taxon>Agaricomycotina</taxon>
        <taxon>Agaricomycetes</taxon>
        <taxon>Agaricomycetidae</taxon>
        <taxon>Agaricales</taxon>
        <taxon>Tricholomatineae</taxon>
        <taxon>Lyophyllaceae</taxon>
        <taxon>Lyophyllum</taxon>
    </lineage>
</organism>
<comment type="caution">
    <text evidence="1">The sequence shown here is derived from an EMBL/GenBank/DDBJ whole genome shotgun (WGS) entry which is preliminary data.</text>
</comment>
<accession>A0A9P3UP23</accession>
<gene>
    <name evidence="1" type="ORF">LshimejAT787_1102640</name>
</gene>
<dbReference type="EMBL" id="BRPK01000011">
    <property type="protein sequence ID" value="GLB42249.1"/>
    <property type="molecule type" value="Genomic_DNA"/>
</dbReference>
<reference evidence="1" key="1">
    <citation type="submission" date="2022-07" db="EMBL/GenBank/DDBJ databases">
        <title>The genome of Lyophyllum shimeji provides insight into the initial evolution of ectomycorrhizal fungal genome.</title>
        <authorList>
            <person name="Kobayashi Y."/>
            <person name="Shibata T."/>
            <person name="Hirakawa H."/>
            <person name="Shigenobu S."/>
            <person name="Nishiyama T."/>
            <person name="Yamada A."/>
            <person name="Hasebe M."/>
            <person name="Kawaguchi M."/>
        </authorList>
    </citation>
    <scope>NUCLEOTIDE SEQUENCE</scope>
    <source>
        <strain evidence="1">AT787</strain>
    </source>
</reference>